<name>A0A1J7H8U7_LUPAN</name>
<gene>
    <name evidence="2" type="ORF">TanjilG_20514</name>
</gene>
<feature type="region of interest" description="Disordered" evidence="1">
    <location>
        <begin position="1"/>
        <end position="24"/>
    </location>
</feature>
<protein>
    <submittedName>
        <fullName evidence="2">Uncharacterized protein</fullName>
    </submittedName>
</protein>
<reference evidence="2 3" key="1">
    <citation type="journal article" date="2017" name="Plant Biotechnol. J.">
        <title>A comprehensive draft genome sequence for lupin (Lupinus angustifolius), an emerging health food: insights into plant-microbe interactions and legume evolution.</title>
        <authorList>
            <person name="Hane J.K."/>
            <person name="Ming Y."/>
            <person name="Kamphuis L.G."/>
            <person name="Nelson M.N."/>
            <person name="Garg G."/>
            <person name="Atkins C.A."/>
            <person name="Bayer P.E."/>
            <person name="Bravo A."/>
            <person name="Bringans S."/>
            <person name="Cannon S."/>
            <person name="Edwards D."/>
            <person name="Foley R."/>
            <person name="Gao L.L."/>
            <person name="Harrison M.J."/>
            <person name="Huang W."/>
            <person name="Hurgobin B."/>
            <person name="Li S."/>
            <person name="Liu C.W."/>
            <person name="McGrath A."/>
            <person name="Morahan G."/>
            <person name="Murray J."/>
            <person name="Weller J."/>
            <person name="Jian J."/>
            <person name="Singh K.B."/>
        </authorList>
    </citation>
    <scope>NUCLEOTIDE SEQUENCE [LARGE SCALE GENOMIC DNA]</scope>
    <source>
        <strain evidence="3">cv. Tanjil</strain>
        <tissue evidence="2">Whole plant</tissue>
    </source>
</reference>
<dbReference type="PANTHER" id="PTHR31579">
    <property type="entry name" value="OS03G0796600 PROTEIN"/>
    <property type="match status" value="1"/>
</dbReference>
<keyword evidence="3" id="KW-1185">Reference proteome</keyword>
<dbReference type="Pfam" id="PF04720">
    <property type="entry name" value="PDDEXK_6"/>
    <property type="match status" value="1"/>
</dbReference>
<dbReference type="Proteomes" id="UP000188354">
    <property type="component" value="Chromosome LG13"/>
</dbReference>
<accession>A0A1J7H8U7</accession>
<evidence type="ECO:0000313" key="2">
    <source>
        <dbReference type="EMBL" id="OIV98768.1"/>
    </source>
</evidence>
<sequence length="309" mass="35244">MNRVGFKTGAEFHGRNATRNRSNSHQSLNTVITDATSSTATTITVPTKSSTSLEVSPNQPPMKPNYSSVSEKILLAKTEKIVEENNEVYEQKNVLKKIVSDGLSSLHYDSSICKTKWDKLTFYPGEYEFIDVIVKGERVLIDVDFRSEFEIARPTQTYKTILQSLPFIFVGKPKRLTKIILIISEEVKKSLRKKKMHVPPWRQADYMLAKWLSLSCVRAKQPMSFYSFVRVVVVSENRLSNGDRDDVMEENKCSKLELIFGEKTLLLEKDEREKSVLIPAWQPPMVKPKCAERKRKLVNGLASLLNGKP</sequence>
<dbReference type="NCBIfam" id="TIGR01615">
    <property type="entry name" value="A_thal_3542"/>
    <property type="match status" value="1"/>
</dbReference>
<dbReference type="PANTHER" id="PTHR31579:SF1">
    <property type="entry name" value="OS03G0796600 PROTEIN"/>
    <property type="match status" value="1"/>
</dbReference>
<dbReference type="EMBL" id="CM007373">
    <property type="protein sequence ID" value="OIV98768.1"/>
    <property type="molecule type" value="Genomic_DNA"/>
</dbReference>
<evidence type="ECO:0000256" key="1">
    <source>
        <dbReference type="SAM" id="MobiDB-lite"/>
    </source>
</evidence>
<proteinExistence type="predicted"/>
<dbReference type="Gramene" id="OIV98768">
    <property type="protein sequence ID" value="OIV98768"/>
    <property type="gene ID" value="TanjilG_20514"/>
</dbReference>
<evidence type="ECO:0000313" key="3">
    <source>
        <dbReference type="Proteomes" id="UP000188354"/>
    </source>
</evidence>
<dbReference type="STRING" id="3871.A0A1J7H8U7"/>
<organism evidence="2 3">
    <name type="scientific">Lupinus angustifolius</name>
    <name type="common">Narrow-leaved blue lupine</name>
    <dbReference type="NCBI Taxonomy" id="3871"/>
    <lineage>
        <taxon>Eukaryota</taxon>
        <taxon>Viridiplantae</taxon>
        <taxon>Streptophyta</taxon>
        <taxon>Embryophyta</taxon>
        <taxon>Tracheophyta</taxon>
        <taxon>Spermatophyta</taxon>
        <taxon>Magnoliopsida</taxon>
        <taxon>eudicotyledons</taxon>
        <taxon>Gunneridae</taxon>
        <taxon>Pentapetalae</taxon>
        <taxon>rosids</taxon>
        <taxon>fabids</taxon>
        <taxon>Fabales</taxon>
        <taxon>Fabaceae</taxon>
        <taxon>Papilionoideae</taxon>
        <taxon>50 kb inversion clade</taxon>
        <taxon>genistoids sensu lato</taxon>
        <taxon>core genistoids</taxon>
        <taxon>Genisteae</taxon>
        <taxon>Lupinus</taxon>
    </lineage>
</organism>
<dbReference type="AlphaFoldDB" id="A0A1J7H8U7"/>
<dbReference type="InterPro" id="IPR006502">
    <property type="entry name" value="PDDEXK-like"/>
</dbReference>